<reference evidence="1" key="2">
    <citation type="journal article" date="2023" name="IMA Fungus">
        <title>Comparative genomic study of the Penicillium genus elucidates a diverse pangenome and 15 lateral gene transfer events.</title>
        <authorList>
            <person name="Petersen C."/>
            <person name="Sorensen T."/>
            <person name="Nielsen M.R."/>
            <person name="Sondergaard T.E."/>
            <person name="Sorensen J.L."/>
            <person name="Fitzpatrick D.A."/>
            <person name="Frisvad J.C."/>
            <person name="Nielsen K.L."/>
        </authorList>
    </citation>
    <scope>NUCLEOTIDE SEQUENCE</scope>
    <source>
        <strain evidence="1">IBT 29864</strain>
    </source>
</reference>
<evidence type="ECO:0000313" key="2">
    <source>
        <dbReference type="Proteomes" id="UP001147782"/>
    </source>
</evidence>
<proteinExistence type="predicted"/>
<accession>A0A9W9S3I5</accession>
<comment type="caution">
    <text evidence="1">The sequence shown here is derived from an EMBL/GenBank/DDBJ whole genome shotgun (WGS) entry which is preliminary data.</text>
</comment>
<gene>
    <name evidence="1" type="ORF">N7496_007408</name>
</gene>
<organism evidence="1 2">
    <name type="scientific">Penicillium cataractarum</name>
    <dbReference type="NCBI Taxonomy" id="2100454"/>
    <lineage>
        <taxon>Eukaryota</taxon>
        <taxon>Fungi</taxon>
        <taxon>Dikarya</taxon>
        <taxon>Ascomycota</taxon>
        <taxon>Pezizomycotina</taxon>
        <taxon>Eurotiomycetes</taxon>
        <taxon>Eurotiomycetidae</taxon>
        <taxon>Eurotiales</taxon>
        <taxon>Aspergillaceae</taxon>
        <taxon>Penicillium</taxon>
    </lineage>
</organism>
<evidence type="ECO:0000313" key="1">
    <source>
        <dbReference type="EMBL" id="KAJ5371316.1"/>
    </source>
</evidence>
<sequence length="96" mass="10714">MILLINTPRKLMDILHKRAQPSMKIDPLMMESSNINSNHQDERSKAIITPIRWRRPQEGNQFGYVLLDNANLVVPAYLPSGTLICGEGPGGTNDSN</sequence>
<dbReference type="EMBL" id="JAPZBS010000005">
    <property type="protein sequence ID" value="KAJ5371316.1"/>
    <property type="molecule type" value="Genomic_DNA"/>
</dbReference>
<dbReference type="Proteomes" id="UP001147782">
    <property type="component" value="Unassembled WGS sequence"/>
</dbReference>
<protein>
    <submittedName>
        <fullName evidence="1">Uncharacterized protein</fullName>
    </submittedName>
</protein>
<reference evidence="1" key="1">
    <citation type="submission" date="2022-11" db="EMBL/GenBank/DDBJ databases">
        <authorList>
            <person name="Petersen C."/>
        </authorList>
    </citation>
    <scope>NUCLEOTIDE SEQUENCE</scope>
    <source>
        <strain evidence="1">IBT 29864</strain>
    </source>
</reference>
<dbReference type="RefSeq" id="XP_056555750.1">
    <property type="nucleotide sequence ID" value="XM_056700337.1"/>
</dbReference>
<name>A0A9W9S3I5_9EURO</name>
<dbReference type="AlphaFoldDB" id="A0A9W9S3I5"/>
<dbReference type="GeneID" id="81439516"/>
<keyword evidence="2" id="KW-1185">Reference proteome</keyword>